<protein>
    <submittedName>
        <fullName evidence="1">Uncharacterized protein</fullName>
    </submittedName>
</protein>
<evidence type="ECO:0000313" key="1">
    <source>
        <dbReference type="EMBL" id="GAI80149.1"/>
    </source>
</evidence>
<comment type="caution">
    <text evidence="1">The sequence shown here is derived from an EMBL/GenBank/DDBJ whole genome shotgun (WGS) entry which is preliminary data.</text>
</comment>
<organism evidence="1">
    <name type="scientific">marine sediment metagenome</name>
    <dbReference type="NCBI Taxonomy" id="412755"/>
    <lineage>
        <taxon>unclassified sequences</taxon>
        <taxon>metagenomes</taxon>
        <taxon>ecological metagenomes</taxon>
    </lineage>
</organism>
<dbReference type="AlphaFoldDB" id="X1TJD8"/>
<dbReference type="EMBL" id="BARW01014804">
    <property type="protein sequence ID" value="GAI80149.1"/>
    <property type="molecule type" value="Genomic_DNA"/>
</dbReference>
<gene>
    <name evidence="1" type="ORF">S12H4_26140</name>
</gene>
<feature type="non-terminal residue" evidence="1">
    <location>
        <position position="137"/>
    </location>
</feature>
<sequence>MRDNLKIYEITNRTTGEKHYSVSDNAEDACQQAGWLIGDCFVHEQKPRRKPVPDHEPLLLVKIPCQVCTYQYAECANPPGEQCPCRPDTPDLNEWLKQVAKAHLCPHVGKELAKVDYNLAQKWTTIEQAIKELPPQH</sequence>
<proteinExistence type="predicted"/>
<reference evidence="1" key="1">
    <citation type="journal article" date="2014" name="Front. Microbiol.">
        <title>High frequency of phylogenetically diverse reductive dehalogenase-homologous genes in deep subseafloor sedimentary metagenomes.</title>
        <authorList>
            <person name="Kawai M."/>
            <person name="Futagami T."/>
            <person name="Toyoda A."/>
            <person name="Takaki Y."/>
            <person name="Nishi S."/>
            <person name="Hori S."/>
            <person name="Arai W."/>
            <person name="Tsubouchi T."/>
            <person name="Morono Y."/>
            <person name="Uchiyama I."/>
            <person name="Ito T."/>
            <person name="Fujiyama A."/>
            <person name="Inagaki F."/>
            <person name="Takami H."/>
        </authorList>
    </citation>
    <scope>NUCLEOTIDE SEQUENCE</scope>
    <source>
        <strain evidence="1">Expedition CK06-06</strain>
    </source>
</reference>
<accession>X1TJD8</accession>
<name>X1TJD8_9ZZZZ</name>